<sequence length="103" mass="11583">MKIKIKTDAVYTASDNVVVRLVENDIILFSVVSGEDDMDNEPYFLNATGQVIWQRLDGYKSLKDIVKNLAAEFKAPVKVIEKDVIGFVEGLIKRKLLVKVLKA</sequence>
<dbReference type="EMBL" id="LNQE01000999">
    <property type="protein sequence ID" value="KUG21986.1"/>
    <property type="molecule type" value="Genomic_DNA"/>
</dbReference>
<dbReference type="AlphaFoldDB" id="A0A0W8FMR3"/>
<reference evidence="1" key="1">
    <citation type="journal article" date="2015" name="Proc. Natl. Acad. Sci. U.S.A.">
        <title>Networks of energetic and metabolic interactions define dynamics in microbial communities.</title>
        <authorList>
            <person name="Embree M."/>
            <person name="Liu J.K."/>
            <person name="Al-Bassam M.M."/>
            <person name="Zengler K."/>
        </authorList>
    </citation>
    <scope>NUCLEOTIDE SEQUENCE</scope>
</reference>
<evidence type="ECO:0000313" key="1">
    <source>
        <dbReference type="EMBL" id="KUG21986.1"/>
    </source>
</evidence>
<protein>
    <recommendedName>
        <fullName evidence="2">PqqD family protein</fullName>
    </recommendedName>
</protein>
<accession>A0A0W8FMR3</accession>
<proteinExistence type="predicted"/>
<evidence type="ECO:0008006" key="2">
    <source>
        <dbReference type="Google" id="ProtNLM"/>
    </source>
</evidence>
<name>A0A0W8FMR3_9ZZZZ</name>
<dbReference type="Gene3D" id="1.10.10.1150">
    <property type="entry name" value="Coenzyme PQQ synthesis protein D (PqqD)"/>
    <property type="match status" value="1"/>
</dbReference>
<dbReference type="InterPro" id="IPR008792">
    <property type="entry name" value="PQQD"/>
</dbReference>
<organism evidence="1">
    <name type="scientific">hydrocarbon metagenome</name>
    <dbReference type="NCBI Taxonomy" id="938273"/>
    <lineage>
        <taxon>unclassified sequences</taxon>
        <taxon>metagenomes</taxon>
        <taxon>ecological metagenomes</taxon>
    </lineage>
</organism>
<dbReference type="Pfam" id="PF05402">
    <property type="entry name" value="PqqD"/>
    <property type="match status" value="1"/>
</dbReference>
<dbReference type="InterPro" id="IPR041881">
    <property type="entry name" value="PqqD_sf"/>
</dbReference>
<comment type="caution">
    <text evidence="1">The sequence shown here is derived from an EMBL/GenBank/DDBJ whole genome shotgun (WGS) entry which is preliminary data.</text>
</comment>
<gene>
    <name evidence="1" type="ORF">ASZ90_008256</name>
</gene>